<proteinExistence type="predicted"/>
<keyword evidence="2" id="KW-1185">Reference proteome</keyword>
<reference evidence="1 2" key="1">
    <citation type="journal article" date="2015" name="Genome Announc.">
        <title>Genome Sequence of an Alphabaculovirus Isolated from the Oak Looper, Lambdina fiscellaria, Contains a Putative 2-Kilobase-Pair Transposable Element Encoding a Transposase and a FLYWCH Domain-Containing Protein.</title>
        <authorList>
            <person name="Rohrmann G.F."/>
            <person name="Erlandson M.A."/>
            <person name="Theilmann D.A."/>
        </authorList>
    </citation>
    <scope>NUCLEOTIDE SEQUENCE [LARGE SCALE GENOMIC DNA]</scope>
    <source>
        <strain evidence="1">GR15</strain>
    </source>
</reference>
<dbReference type="InterPro" id="IPR010594">
    <property type="entry name" value="AcMNPV_Ac75"/>
</dbReference>
<accession>A0A0E3Z626</accession>
<evidence type="ECO:0000313" key="2">
    <source>
        <dbReference type="Proteomes" id="UP000201190"/>
    </source>
</evidence>
<dbReference type="Pfam" id="PF06648">
    <property type="entry name" value="AcMNPV_Ac75"/>
    <property type="match status" value="1"/>
</dbReference>
<dbReference type="RefSeq" id="YP_009133278.1">
    <property type="nucleotide sequence ID" value="NC_026922.1"/>
</dbReference>
<dbReference type="OrthoDB" id="19562at10239"/>
<protein>
    <submittedName>
        <fullName evidence="1">Ac75</fullName>
    </submittedName>
</protein>
<name>A0A0E3Z626_9ABAC</name>
<dbReference type="EMBL" id="KP752043">
    <property type="protein sequence ID" value="AKC91696.1"/>
    <property type="molecule type" value="Genomic_DNA"/>
</dbReference>
<evidence type="ECO:0000313" key="1">
    <source>
        <dbReference type="EMBL" id="AKC91696.1"/>
    </source>
</evidence>
<organism evidence="1 2">
    <name type="scientific">Lambdina fiscellaria nucleopolyhedrovirus</name>
    <dbReference type="NCBI Taxonomy" id="1642929"/>
    <lineage>
        <taxon>Viruses</taxon>
        <taxon>Viruses incertae sedis</taxon>
        <taxon>Naldaviricetes</taxon>
        <taxon>Lefavirales</taxon>
        <taxon>Baculoviridae</taxon>
        <taxon>Alphabaculovirus</taxon>
        <taxon>Alphabaculovirus lafiscellariae</taxon>
    </lineage>
</organism>
<dbReference type="KEGG" id="vg:24170899"/>
<dbReference type="GeneID" id="24170899"/>
<sequence length="127" mass="15093">MELFKNFVGNVVKSMPTVTKVAYINCYIKEYLRDLERDEVFSHKFTKILKMFLRKEITLDNMCSIIDATGANLKREQIDYFCKRVYDNTHAIDLLYKFIDYNYLDDNDIEYVSEFMVNEINNALING</sequence>
<dbReference type="Proteomes" id="UP000201190">
    <property type="component" value="Segment"/>
</dbReference>